<organism evidence="1 2">
    <name type="scientific">Paenibacillus oryzae</name>
    <dbReference type="NCBI Taxonomy" id="1844972"/>
    <lineage>
        <taxon>Bacteria</taxon>
        <taxon>Bacillati</taxon>
        <taxon>Bacillota</taxon>
        <taxon>Bacilli</taxon>
        <taxon>Bacillales</taxon>
        <taxon>Paenibacillaceae</taxon>
        <taxon>Paenibacillus</taxon>
    </lineage>
</organism>
<dbReference type="InterPro" id="IPR042095">
    <property type="entry name" value="SUMF_sf"/>
</dbReference>
<proteinExistence type="predicted"/>
<gene>
    <name evidence="1" type="ORF">A7K91_20550</name>
</gene>
<dbReference type="SUPFAM" id="SSF56436">
    <property type="entry name" value="C-type lectin-like"/>
    <property type="match status" value="1"/>
</dbReference>
<comment type="caution">
    <text evidence="1">The sequence shown here is derived from an EMBL/GenBank/DDBJ whole genome shotgun (WGS) entry which is preliminary data.</text>
</comment>
<dbReference type="OrthoDB" id="4050476at2"/>
<dbReference type="STRING" id="1844972.A7K91_20550"/>
<dbReference type="EMBL" id="LYPA01000067">
    <property type="protein sequence ID" value="OBR64083.1"/>
    <property type="molecule type" value="Genomic_DNA"/>
</dbReference>
<dbReference type="RefSeq" id="WP_068685551.1">
    <property type="nucleotide sequence ID" value="NZ_LYPA01000067.1"/>
</dbReference>
<accession>A0A1A5YES0</accession>
<name>A0A1A5YES0_9BACL</name>
<reference evidence="1 2" key="1">
    <citation type="submission" date="2016-05" db="EMBL/GenBank/DDBJ databases">
        <title>Paenibacillus oryzae. sp. nov., isolated from the rice root.</title>
        <authorList>
            <person name="Zhang J."/>
            <person name="Zhang X."/>
        </authorList>
    </citation>
    <scope>NUCLEOTIDE SEQUENCE [LARGE SCALE GENOMIC DNA]</scope>
    <source>
        <strain evidence="1 2">1DrF-4</strain>
    </source>
</reference>
<protein>
    <recommendedName>
        <fullName evidence="3">Sulfatase-modifying factor enzyme domain-containing protein</fullName>
    </recommendedName>
</protein>
<evidence type="ECO:0000313" key="1">
    <source>
        <dbReference type="EMBL" id="OBR64083.1"/>
    </source>
</evidence>
<dbReference type="Proteomes" id="UP000092024">
    <property type="component" value="Unassembled WGS sequence"/>
</dbReference>
<evidence type="ECO:0000313" key="2">
    <source>
        <dbReference type="Proteomes" id="UP000092024"/>
    </source>
</evidence>
<evidence type="ECO:0008006" key="3">
    <source>
        <dbReference type="Google" id="ProtNLM"/>
    </source>
</evidence>
<dbReference type="InterPro" id="IPR016187">
    <property type="entry name" value="CTDL_fold"/>
</dbReference>
<keyword evidence="2" id="KW-1185">Reference proteome</keyword>
<sequence length="332" mass="37827">MAYWTKIEFENAPAAEKEAWLKKLVHSLPDGFSYKGLAAFERFGAALETGIFLYEDCEFVFVPGTAATLGWEEWRDGMDEATEAEFRAVLNEYDVEDGTLFLKSLMSPVRNADIPPMLVERHARSIGWIEVSEQDEEAYDYEDFHEELEKFKTSGYNEYTCYNSFKFVREQDGVRCYVFDEDLTYEGFVEELSSEGFALPTEDQWEYLFGGGCRTLFPWGDSFDYSLRVKYFGNEDGEKPTGKNGDGGYDLEKPNGFGLCFAGDPYQYELISGETSYLLKGGDGGAMLCGGSGLLMGYLPAVSPYYRDPYAQELEWEDLFDHLSIRRIVVLK</sequence>
<dbReference type="AlphaFoldDB" id="A0A1A5YES0"/>
<dbReference type="Gene3D" id="3.90.1580.10">
    <property type="entry name" value="paralog of FGE (formylglycine-generating enzyme)"/>
    <property type="match status" value="1"/>
</dbReference>